<dbReference type="EMBL" id="JACHGK010000007">
    <property type="protein sequence ID" value="MBB6445754.1"/>
    <property type="molecule type" value="Genomic_DNA"/>
</dbReference>
<protein>
    <recommendedName>
        <fullName evidence="4">NERD domain-containing protein</fullName>
    </recommendedName>
</protein>
<gene>
    <name evidence="2" type="ORF">HNR53_002379</name>
</gene>
<comment type="caution">
    <text evidence="2">The sequence shown here is derived from an EMBL/GenBank/DDBJ whole genome shotgun (WGS) entry which is preliminary data.</text>
</comment>
<evidence type="ECO:0000313" key="3">
    <source>
        <dbReference type="Proteomes" id="UP000531594"/>
    </source>
</evidence>
<sequence>MAQLIKLQNYTSRYEQNIFHYPSRFVMLKKQQWEKWQEIWRSSTELVILTQPAQEKNEWEEEKKRAFLRKIKTLFWRKQEGGGDTAAADESVSDHPDEGEKEEFSEFPPFFQRPETIEELKHLFLNHLFNFQLKWAAATLTEKSNLNKKYLFDERLKYFLTRFPDTYLLMYRPVFLLKRAPVEGECILIGPTDIWCITFIEDQELSVFTGSKEKFWEVRNRKKVKKVLNPHIALNRTEKIVKNILQLNGIEFPIHKVLLSRNGYIDYSSFPFDLKLIDKSKYDDWFQSMRSLRTPLKSTQLKAAKALLEFCQTISIKRQEWEENTEE</sequence>
<evidence type="ECO:0000313" key="2">
    <source>
        <dbReference type="EMBL" id="MBB6445754.1"/>
    </source>
</evidence>
<accession>A0A7X0LWU7</accession>
<dbReference type="AlphaFoldDB" id="A0A7X0LWU7"/>
<feature type="region of interest" description="Disordered" evidence="1">
    <location>
        <begin position="81"/>
        <end position="103"/>
    </location>
</feature>
<dbReference type="Proteomes" id="UP000531594">
    <property type="component" value="Unassembled WGS sequence"/>
</dbReference>
<evidence type="ECO:0000256" key="1">
    <source>
        <dbReference type="SAM" id="MobiDB-lite"/>
    </source>
</evidence>
<keyword evidence="3" id="KW-1185">Reference proteome</keyword>
<reference evidence="2 3" key="1">
    <citation type="submission" date="2020-08" db="EMBL/GenBank/DDBJ databases">
        <title>Genomic Encyclopedia of Type Strains, Phase IV (KMG-IV): sequencing the most valuable type-strain genomes for metagenomic binning, comparative biology and taxonomic classification.</title>
        <authorList>
            <person name="Goeker M."/>
        </authorList>
    </citation>
    <scope>NUCLEOTIDE SEQUENCE [LARGE SCALE GENOMIC DNA]</scope>
    <source>
        <strain evidence="2 3">DSM 5391</strain>
    </source>
</reference>
<name>A0A7X0LWU7_9BACI</name>
<proteinExistence type="predicted"/>
<dbReference type="RefSeq" id="WP_184526101.1">
    <property type="nucleotide sequence ID" value="NZ_JACHGK010000007.1"/>
</dbReference>
<evidence type="ECO:0008006" key="4">
    <source>
        <dbReference type="Google" id="ProtNLM"/>
    </source>
</evidence>
<organism evidence="2 3">
    <name type="scientific">Bacillus benzoevorans</name>
    <dbReference type="NCBI Taxonomy" id="1456"/>
    <lineage>
        <taxon>Bacteria</taxon>
        <taxon>Bacillati</taxon>
        <taxon>Bacillota</taxon>
        <taxon>Bacilli</taxon>
        <taxon>Bacillales</taxon>
        <taxon>Bacillaceae</taxon>
        <taxon>Bacillus</taxon>
    </lineage>
</organism>
<feature type="compositionally biased region" description="Basic and acidic residues" evidence="1">
    <location>
        <begin position="92"/>
        <end position="103"/>
    </location>
</feature>